<evidence type="ECO:0000313" key="3">
    <source>
        <dbReference type="Proteomes" id="UP000077177"/>
    </source>
</evidence>
<dbReference type="KEGG" id="fla:SY85_12715"/>
<gene>
    <name evidence="2" type="ORF">SY85_12715</name>
</gene>
<dbReference type="Proteomes" id="UP000077177">
    <property type="component" value="Chromosome"/>
</dbReference>
<feature type="chain" id="PRO_5008001231" description="Outer membrane protein beta-barrel domain-containing protein" evidence="1">
    <location>
        <begin position="20"/>
        <end position="206"/>
    </location>
</feature>
<reference evidence="3" key="1">
    <citation type="submission" date="2015-01" db="EMBL/GenBank/DDBJ databases">
        <title>Flavisolibacter sp./LCS9/ whole genome sequencing.</title>
        <authorList>
            <person name="Kim M.K."/>
            <person name="Srinivasan S."/>
            <person name="Lee J.-J."/>
        </authorList>
    </citation>
    <scope>NUCLEOTIDE SEQUENCE [LARGE SCALE GENOMIC DNA]</scope>
    <source>
        <strain evidence="3">LCS9</strain>
    </source>
</reference>
<dbReference type="AlphaFoldDB" id="A0A172TVU2"/>
<dbReference type="OrthoDB" id="120520at2"/>
<keyword evidence="3" id="KW-1185">Reference proteome</keyword>
<evidence type="ECO:0000313" key="2">
    <source>
        <dbReference type="EMBL" id="ANE51241.1"/>
    </source>
</evidence>
<name>A0A172TVU2_9BACT</name>
<keyword evidence="1" id="KW-0732">Signal</keyword>
<reference evidence="2 3" key="2">
    <citation type="journal article" date="2016" name="Int. J. Syst. Evol. Microbiol.">
        <title>Flavisolibacter tropicus sp. nov., isolated from tropical soil.</title>
        <authorList>
            <person name="Lee J.J."/>
            <person name="Kang M.S."/>
            <person name="Kim G.S."/>
            <person name="Lee C.S."/>
            <person name="Lim S."/>
            <person name="Lee J."/>
            <person name="Roh S.H."/>
            <person name="Kang H."/>
            <person name="Ha J.M."/>
            <person name="Bae S."/>
            <person name="Jung H.Y."/>
            <person name="Kim M.K."/>
        </authorList>
    </citation>
    <scope>NUCLEOTIDE SEQUENCE [LARGE SCALE GENOMIC DNA]</scope>
    <source>
        <strain evidence="2 3">LCS9</strain>
    </source>
</reference>
<evidence type="ECO:0008006" key="4">
    <source>
        <dbReference type="Google" id="ProtNLM"/>
    </source>
</evidence>
<proteinExistence type="predicted"/>
<sequence length="206" mass="23401">MAKPFAALLLLPVSIAVFSQTSDSVKVKNWDVSAVALSVLTPDDFFIVPVVYANYKRWHFEPRYNYESLKTFSLFAGYNIVGGKKFQYLLTPMLAGVVGRIDGIAPGLEADLAYGRFRFYTEMEYLFDLNSSADSYYYAWSHFRFVINNWMSAGIAGGRNRVYQNDVKVQRGVSLGFSKKKLSITGFYYNPFTSDNYGALGVFMRF</sequence>
<dbReference type="EMBL" id="CP011390">
    <property type="protein sequence ID" value="ANE51241.1"/>
    <property type="molecule type" value="Genomic_DNA"/>
</dbReference>
<feature type="signal peptide" evidence="1">
    <location>
        <begin position="1"/>
        <end position="19"/>
    </location>
</feature>
<accession>A0A172TVU2</accession>
<protein>
    <recommendedName>
        <fullName evidence="4">Outer membrane protein beta-barrel domain-containing protein</fullName>
    </recommendedName>
</protein>
<evidence type="ECO:0000256" key="1">
    <source>
        <dbReference type="SAM" id="SignalP"/>
    </source>
</evidence>
<dbReference type="RefSeq" id="WP_066405055.1">
    <property type="nucleotide sequence ID" value="NZ_CP011390.1"/>
</dbReference>
<organism evidence="2 3">
    <name type="scientific">Flavisolibacter tropicus</name>
    <dbReference type="NCBI Taxonomy" id="1492898"/>
    <lineage>
        <taxon>Bacteria</taxon>
        <taxon>Pseudomonadati</taxon>
        <taxon>Bacteroidota</taxon>
        <taxon>Chitinophagia</taxon>
        <taxon>Chitinophagales</taxon>
        <taxon>Chitinophagaceae</taxon>
        <taxon>Flavisolibacter</taxon>
    </lineage>
</organism>